<reference evidence="1 2" key="1">
    <citation type="journal article" date="2022" name="DNA Res.">
        <title>Chromosomal-level genome assembly of the orchid tree Bauhinia variegata (Leguminosae; Cercidoideae) supports the allotetraploid origin hypothesis of Bauhinia.</title>
        <authorList>
            <person name="Zhong Y."/>
            <person name="Chen Y."/>
            <person name="Zheng D."/>
            <person name="Pang J."/>
            <person name="Liu Y."/>
            <person name="Luo S."/>
            <person name="Meng S."/>
            <person name="Qian L."/>
            <person name="Wei D."/>
            <person name="Dai S."/>
            <person name="Zhou R."/>
        </authorList>
    </citation>
    <scope>NUCLEOTIDE SEQUENCE [LARGE SCALE GENOMIC DNA]</scope>
    <source>
        <strain evidence="1">BV-YZ2020</strain>
    </source>
</reference>
<name>A0ACB9MJ89_BAUVA</name>
<organism evidence="1 2">
    <name type="scientific">Bauhinia variegata</name>
    <name type="common">Purple orchid tree</name>
    <name type="synonym">Phanera variegata</name>
    <dbReference type="NCBI Taxonomy" id="167791"/>
    <lineage>
        <taxon>Eukaryota</taxon>
        <taxon>Viridiplantae</taxon>
        <taxon>Streptophyta</taxon>
        <taxon>Embryophyta</taxon>
        <taxon>Tracheophyta</taxon>
        <taxon>Spermatophyta</taxon>
        <taxon>Magnoliopsida</taxon>
        <taxon>eudicotyledons</taxon>
        <taxon>Gunneridae</taxon>
        <taxon>Pentapetalae</taxon>
        <taxon>rosids</taxon>
        <taxon>fabids</taxon>
        <taxon>Fabales</taxon>
        <taxon>Fabaceae</taxon>
        <taxon>Cercidoideae</taxon>
        <taxon>Cercideae</taxon>
        <taxon>Bauhiniinae</taxon>
        <taxon>Bauhinia</taxon>
    </lineage>
</organism>
<evidence type="ECO:0000313" key="2">
    <source>
        <dbReference type="Proteomes" id="UP000828941"/>
    </source>
</evidence>
<accession>A0ACB9MJ89</accession>
<dbReference type="EMBL" id="CM039434">
    <property type="protein sequence ID" value="KAI4323030.1"/>
    <property type="molecule type" value="Genomic_DNA"/>
</dbReference>
<protein>
    <submittedName>
        <fullName evidence="1">Uncharacterized protein</fullName>
    </submittedName>
</protein>
<evidence type="ECO:0000313" key="1">
    <source>
        <dbReference type="EMBL" id="KAI4323030.1"/>
    </source>
</evidence>
<keyword evidence="2" id="KW-1185">Reference proteome</keyword>
<proteinExistence type="predicted"/>
<dbReference type="Proteomes" id="UP000828941">
    <property type="component" value="Chromosome 9"/>
</dbReference>
<sequence>MDKNENAPQPNPQSLKMVAAACYIPKDSIDMPEGQDAHFISIEKQTIGVADGVGGWSSKGVDAGIYARELMANCVTALDNQTKGNINPKTVLKKAYLKTKAEGSSTACIITLTDQNFLRAAHVGDSGFWHFRNNMLVGRSQIQVKSFNNPYQLGKKRNRPKCAIKTEFLVNSGDVLVLGTDGLLDNLYPNQIESVLKENGENFKPEELARTISEFAYNTSMNRVADSPFARASQEAGKPRKGGKMDDITVIVAHIIESS</sequence>
<comment type="caution">
    <text evidence="1">The sequence shown here is derived from an EMBL/GenBank/DDBJ whole genome shotgun (WGS) entry which is preliminary data.</text>
</comment>
<gene>
    <name evidence="1" type="ORF">L6164_022669</name>
</gene>